<reference evidence="6" key="1">
    <citation type="journal article" date="2014" name="Nat. Commun.">
        <title>The rainbow trout genome provides novel insights into evolution after whole-genome duplication in vertebrates.</title>
        <authorList>
            <person name="Berthelot C."/>
            <person name="Brunet F."/>
            <person name="Chalopin D."/>
            <person name="Juanchich A."/>
            <person name="Bernard M."/>
            <person name="Noel B."/>
            <person name="Bento P."/>
            <person name="Da Silva C."/>
            <person name="Labadie K."/>
            <person name="Alberti A."/>
            <person name="Aury J.M."/>
            <person name="Louis A."/>
            <person name="Dehais P."/>
            <person name="Bardou P."/>
            <person name="Montfort J."/>
            <person name="Klopp C."/>
            <person name="Cabau C."/>
            <person name="Gaspin C."/>
            <person name="Thorgaard G.H."/>
            <person name="Boussaha M."/>
            <person name="Quillet E."/>
            <person name="Guyomard R."/>
            <person name="Galiana D."/>
            <person name="Bobe J."/>
            <person name="Volff J.N."/>
            <person name="Genet C."/>
            <person name="Wincker P."/>
            <person name="Jaillon O."/>
            <person name="Roest Crollius H."/>
            <person name="Guiguen Y."/>
        </authorList>
    </citation>
    <scope>NUCLEOTIDE SEQUENCE [LARGE SCALE GENOMIC DNA]</scope>
</reference>
<dbReference type="EMBL" id="FR904432">
    <property type="protein sequence ID" value="CDQ63206.1"/>
    <property type="molecule type" value="Genomic_DNA"/>
</dbReference>
<keyword evidence="2 5" id="KW-0812">Transmembrane</keyword>
<dbReference type="AlphaFoldDB" id="A0A060W864"/>
<feature type="transmembrane region" description="Helical" evidence="5">
    <location>
        <begin position="44"/>
        <end position="63"/>
    </location>
</feature>
<dbReference type="Proteomes" id="UP000193380">
    <property type="component" value="Unassembled WGS sequence"/>
</dbReference>
<dbReference type="GO" id="GO:0016020">
    <property type="term" value="C:membrane"/>
    <property type="evidence" value="ECO:0007669"/>
    <property type="project" value="UniProtKB-SubCell"/>
</dbReference>
<gene>
    <name evidence="6" type="ORF">GSONMT00068681001</name>
</gene>
<evidence type="ECO:0000256" key="2">
    <source>
        <dbReference type="ARBA" id="ARBA00022692"/>
    </source>
</evidence>
<dbReference type="PANTHER" id="PTHR23051">
    <property type="entry name" value="SOLUTE CARRIER FAMILY 35, MEMBER F5"/>
    <property type="match status" value="1"/>
</dbReference>
<dbReference type="STRING" id="8022.A0A060W864"/>
<name>A0A060W864_ONCMY</name>
<dbReference type="PaxDb" id="8022-A0A060W864"/>
<evidence type="ECO:0000256" key="5">
    <source>
        <dbReference type="SAM" id="Phobius"/>
    </source>
</evidence>
<keyword evidence="3 5" id="KW-1133">Transmembrane helix</keyword>
<comment type="subcellular location">
    <subcellularLocation>
        <location evidence="1">Membrane</location>
        <topology evidence="1">Multi-pass membrane protein</topology>
    </subcellularLocation>
</comment>
<reference evidence="6" key="2">
    <citation type="submission" date="2014-03" db="EMBL/GenBank/DDBJ databases">
        <authorList>
            <person name="Genoscope - CEA"/>
        </authorList>
    </citation>
    <scope>NUCLEOTIDE SEQUENCE</scope>
</reference>
<keyword evidence="4 5" id="KW-0472">Membrane</keyword>
<feature type="transmembrane region" description="Helical" evidence="5">
    <location>
        <begin position="12"/>
        <end position="32"/>
    </location>
</feature>
<sequence length="118" mass="13455">MLSVTSFHRGCFLTSSLIGTLALSLTIPLSIIADICMQKVRFSWLFFAGAVPVFLSFFIATLLCHYNNWDPVMVALRRVFAFICRSKHRIQRLPEDCEQCESLIPLHTVSHDNESFCL</sequence>
<evidence type="ECO:0000313" key="6">
    <source>
        <dbReference type="EMBL" id="CDQ63206.1"/>
    </source>
</evidence>
<organism evidence="6 7">
    <name type="scientific">Oncorhynchus mykiss</name>
    <name type="common">Rainbow trout</name>
    <name type="synonym">Salmo gairdneri</name>
    <dbReference type="NCBI Taxonomy" id="8022"/>
    <lineage>
        <taxon>Eukaryota</taxon>
        <taxon>Metazoa</taxon>
        <taxon>Chordata</taxon>
        <taxon>Craniata</taxon>
        <taxon>Vertebrata</taxon>
        <taxon>Euteleostomi</taxon>
        <taxon>Actinopterygii</taxon>
        <taxon>Neopterygii</taxon>
        <taxon>Teleostei</taxon>
        <taxon>Protacanthopterygii</taxon>
        <taxon>Salmoniformes</taxon>
        <taxon>Salmonidae</taxon>
        <taxon>Salmoninae</taxon>
        <taxon>Oncorhynchus</taxon>
    </lineage>
</organism>
<accession>A0A060W864</accession>
<evidence type="ECO:0000256" key="1">
    <source>
        <dbReference type="ARBA" id="ARBA00004141"/>
    </source>
</evidence>
<proteinExistence type="predicted"/>
<evidence type="ECO:0000313" key="7">
    <source>
        <dbReference type="Proteomes" id="UP000193380"/>
    </source>
</evidence>
<dbReference type="PANTHER" id="PTHR23051:SF0">
    <property type="entry name" value="SOLUTE CARRIER FAMILY 35 MEMBER F5"/>
    <property type="match status" value="1"/>
</dbReference>
<evidence type="ECO:0000256" key="3">
    <source>
        <dbReference type="ARBA" id="ARBA00022989"/>
    </source>
</evidence>
<protein>
    <submittedName>
        <fullName evidence="6">Uncharacterized protein</fullName>
    </submittedName>
</protein>
<evidence type="ECO:0000256" key="4">
    <source>
        <dbReference type="ARBA" id="ARBA00023136"/>
    </source>
</evidence>